<evidence type="ECO:0000313" key="1">
    <source>
        <dbReference type="EMBL" id="KAJ7556582.1"/>
    </source>
</evidence>
<reference evidence="2" key="1">
    <citation type="journal article" date="2024" name="Proc. Natl. Acad. Sci. U.S.A.">
        <title>Extraordinary preservation of gene collinearity over three hundred million years revealed in homosporous lycophytes.</title>
        <authorList>
            <person name="Li C."/>
            <person name="Wickell D."/>
            <person name="Kuo L.Y."/>
            <person name="Chen X."/>
            <person name="Nie B."/>
            <person name="Liao X."/>
            <person name="Peng D."/>
            <person name="Ji J."/>
            <person name="Jenkins J."/>
            <person name="Williams M."/>
            <person name="Shu S."/>
            <person name="Plott C."/>
            <person name="Barry K."/>
            <person name="Rajasekar S."/>
            <person name="Grimwood J."/>
            <person name="Han X."/>
            <person name="Sun S."/>
            <person name="Hou Z."/>
            <person name="He W."/>
            <person name="Dai G."/>
            <person name="Sun C."/>
            <person name="Schmutz J."/>
            <person name="Leebens-Mack J.H."/>
            <person name="Li F.W."/>
            <person name="Wang L."/>
        </authorList>
    </citation>
    <scope>NUCLEOTIDE SEQUENCE [LARGE SCALE GENOMIC DNA]</scope>
    <source>
        <strain evidence="2">cv. PW_Plant_1</strain>
    </source>
</reference>
<name>A0ACC2DR30_DIPCM</name>
<sequence>MWSLMVSRVRKESLCALAMKIRLFSSSPNKNILKDTSMKKRRRKIPLQLDRNWHPLWKEMEENNTDGSYVNKMCSEGRLQEAVLALEHMEQQGKWADFNLYASVLKACTKDKALTLGKIMHDLICKSGLEHDAYLSAHLVCMYAKCGSLSTARKIFDSISEPRTSAWTAIIMGYASHGQCEKTLEVFDEMQRHRVEPNEFTFIFLLKACASLLALEEGRRVHTLISRSGFESHLLIGNTLIDMYAKCGTIDEALQVFSKMAKRDVVTWNAMLMACSKCRQGEKTLELYQEMQEDGLKPDRITFLALLNACTSLTALEQGKQIHAQIRESGLESDVVVANTLLHMYAKCGSIENAHQVFTSMSLQDVVSCNVMIAAYAKRGLGRKALNIFSEMLRKGMQPDSVTYVALLNACSVLMDLVQGKYVHRLIESSGFPSNVYVGNALIDMYAKCGSAGDARKVFNQMLTKNIVSWNTMILGYAKNGQGILALEMFQKMQTTGIKPNRGTLAGILKACSSLLSLEQGKWYHLLILQSGLGSNLLMGNALVEMYARCGSLKDAGDVFEKMRVRNVDTWNTMIGAYMTNGHLSMAQELFYQMKSEGMQPDKVTFILLNSCGKVAFQESDNTTHYNSTIYQASL</sequence>
<dbReference type="EMBL" id="CM055096">
    <property type="protein sequence ID" value="KAJ7556582.1"/>
    <property type="molecule type" value="Genomic_DNA"/>
</dbReference>
<accession>A0ACC2DR30</accession>
<evidence type="ECO:0000313" key="2">
    <source>
        <dbReference type="Proteomes" id="UP001162992"/>
    </source>
</evidence>
<comment type="caution">
    <text evidence="1">The sequence shown here is derived from an EMBL/GenBank/DDBJ whole genome shotgun (WGS) entry which is preliminary data.</text>
</comment>
<proteinExistence type="predicted"/>
<protein>
    <submittedName>
        <fullName evidence="1">Uncharacterized protein</fullName>
    </submittedName>
</protein>
<keyword evidence="2" id="KW-1185">Reference proteome</keyword>
<dbReference type="Proteomes" id="UP001162992">
    <property type="component" value="Chromosome 5"/>
</dbReference>
<organism evidence="1 2">
    <name type="scientific">Diphasiastrum complanatum</name>
    <name type="common">Issler's clubmoss</name>
    <name type="synonym">Lycopodium complanatum</name>
    <dbReference type="NCBI Taxonomy" id="34168"/>
    <lineage>
        <taxon>Eukaryota</taxon>
        <taxon>Viridiplantae</taxon>
        <taxon>Streptophyta</taxon>
        <taxon>Embryophyta</taxon>
        <taxon>Tracheophyta</taxon>
        <taxon>Lycopodiopsida</taxon>
        <taxon>Lycopodiales</taxon>
        <taxon>Lycopodiaceae</taxon>
        <taxon>Lycopodioideae</taxon>
        <taxon>Diphasiastrum</taxon>
    </lineage>
</organism>
<gene>
    <name evidence="1" type="ORF">O6H91_05G089000</name>
</gene>